<dbReference type="InterPro" id="IPR000086">
    <property type="entry name" value="NUDIX_hydrolase_dom"/>
</dbReference>
<dbReference type="PRINTS" id="PR01404">
    <property type="entry name" value="NPPPHYDRLASE"/>
</dbReference>
<sequence>MKIPVSVLVVMYSPSGAFLLIERADKAGYWQSVTGSLDLLNEPPILAAQRELFEEVGVKAEVDDSEAAHLKNLSAEDLKQPLVIRPWPKHIQYEIFPHWRHRYGPGVTHNTEHWFHVCLPEGLVPTLAEREHVGYAWLAADEAQERCFSPNNAQAIAELAAKI</sequence>
<accession>A0ABQ5YPC4</accession>
<dbReference type="PANTHER" id="PTHR43736">
    <property type="entry name" value="ADP-RIBOSE PYROPHOSPHATASE"/>
    <property type="match status" value="1"/>
</dbReference>
<dbReference type="PANTHER" id="PTHR43736:SF1">
    <property type="entry name" value="DIHYDRONEOPTERIN TRIPHOSPHATE DIPHOSPHATASE"/>
    <property type="match status" value="1"/>
</dbReference>
<dbReference type="Pfam" id="PF00293">
    <property type="entry name" value="NUDIX"/>
    <property type="match status" value="1"/>
</dbReference>
<proteinExistence type="predicted"/>
<dbReference type="InterPro" id="IPR003564">
    <property type="entry name" value="DHNTPase"/>
</dbReference>
<dbReference type="RefSeq" id="WP_284280045.1">
    <property type="nucleotide sequence ID" value="NZ_BSOJ01000006.1"/>
</dbReference>
<dbReference type="NCBIfam" id="NF006961">
    <property type="entry name" value="PRK09438.1"/>
    <property type="match status" value="1"/>
</dbReference>
<feature type="domain" description="Nudix hydrolase" evidence="1">
    <location>
        <begin position="1"/>
        <end position="160"/>
    </location>
</feature>
<evidence type="ECO:0000313" key="3">
    <source>
        <dbReference type="Proteomes" id="UP001156664"/>
    </source>
</evidence>
<dbReference type="Proteomes" id="UP001156664">
    <property type="component" value="Unassembled WGS sequence"/>
</dbReference>
<dbReference type="EMBL" id="BSOJ01000006">
    <property type="protein sequence ID" value="GLR25645.1"/>
    <property type="molecule type" value="Genomic_DNA"/>
</dbReference>
<comment type="caution">
    <text evidence="2">The sequence shown here is derived from an EMBL/GenBank/DDBJ whole genome shotgun (WGS) entry which is preliminary data.</text>
</comment>
<dbReference type="InterPro" id="IPR015797">
    <property type="entry name" value="NUDIX_hydrolase-like_dom_sf"/>
</dbReference>
<name>A0ABQ5YPC4_9BURK</name>
<evidence type="ECO:0000313" key="2">
    <source>
        <dbReference type="EMBL" id="GLR25645.1"/>
    </source>
</evidence>
<dbReference type="SUPFAM" id="SSF55811">
    <property type="entry name" value="Nudix"/>
    <property type="match status" value="1"/>
</dbReference>
<protein>
    <submittedName>
        <fullName evidence="2">NUDIX pyrophosphatase</fullName>
    </submittedName>
</protein>
<organism evidence="2 3">
    <name type="scientific">Limnobacter litoralis</name>
    <dbReference type="NCBI Taxonomy" id="481366"/>
    <lineage>
        <taxon>Bacteria</taxon>
        <taxon>Pseudomonadati</taxon>
        <taxon>Pseudomonadota</taxon>
        <taxon>Betaproteobacteria</taxon>
        <taxon>Burkholderiales</taxon>
        <taxon>Burkholderiaceae</taxon>
        <taxon>Limnobacter</taxon>
    </lineage>
</organism>
<dbReference type="Gene3D" id="3.90.79.10">
    <property type="entry name" value="Nucleoside Triphosphate Pyrophosphohydrolase"/>
    <property type="match status" value="1"/>
</dbReference>
<dbReference type="CDD" id="cd04664">
    <property type="entry name" value="NUDIX_DHNTPase_like"/>
    <property type="match status" value="1"/>
</dbReference>
<reference evidence="3" key="1">
    <citation type="journal article" date="2019" name="Int. J. Syst. Evol. Microbiol.">
        <title>The Global Catalogue of Microorganisms (GCM) 10K type strain sequencing project: providing services to taxonomists for standard genome sequencing and annotation.</title>
        <authorList>
            <consortium name="The Broad Institute Genomics Platform"/>
            <consortium name="The Broad Institute Genome Sequencing Center for Infectious Disease"/>
            <person name="Wu L."/>
            <person name="Ma J."/>
        </authorList>
    </citation>
    <scope>NUCLEOTIDE SEQUENCE [LARGE SCALE GENOMIC DNA]</scope>
    <source>
        <strain evidence="3">NBRC 105857</strain>
    </source>
</reference>
<evidence type="ECO:0000259" key="1">
    <source>
        <dbReference type="PROSITE" id="PS51462"/>
    </source>
</evidence>
<dbReference type="PROSITE" id="PS51462">
    <property type="entry name" value="NUDIX"/>
    <property type="match status" value="1"/>
</dbReference>
<keyword evidence="3" id="KW-1185">Reference proteome</keyword>
<gene>
    <name evidence="2" type="primary">ntpA</name>
    <name evidence="2" type="ORF">GCM10007875_07330</name>
</gene>